<dbReference type="Gene3D" id="3.10.580.10">
    <property type="entry name" value="CBS-domain"/>
    <property type="match status" value="1"/>
</dbReference>
<keyword evidence="3" id="KW-1185">Reference proteome</keyword>
<dbReference type="InterPro" id="IPR000644">
    <property type="entry name" value="CBS_dom"/>
</dbReference>
<dbReference type="RefSeq" id="WP_087886813.1">
    <property type="nucleotide sequence ID" value="NZ_CP021748.1"/>
</dbReference>
<dbReference type="InterPro" id="IPR046342">
    <property type="entry name" value="CBS_dom_sf"/>
</dbReference>
<dbReference type="Proteomes" id="UP000195880">
    <property type="component" value="Chromosome"/>
</dbReference>
<organism evidence="2 3">
    <name type="scientific">Streptomyces alboflavus</name>
    <dbReference type="NCBI Taxonomy" id="67267"/>
    <lineage>
        <taxon>Bacteria</taxon>
        <taxon>Bacillati</taxon>
        <taxon>Actinomycetota</taxon>
        <taxon>Actinomycetes</taxon>
        <taxon>Kitasatosporales</taxon>
        <taxon>Streptomycetaceae</taxon>
        <taxon>Streptomyces</taxon>
    </lineage>
</organism>
<evidence type="ECO:0000313" key="3">
    <source>
        <dbReference type="Proteomes" id="UP000195880"/>
    </source>
</evidence>
<sequence length="152" mass="16331">MRARDLLTPYPAVSVDDEAMDALRLVSTQRLPALLVVDSDGRPYAIVAVAHLVGRLVPDFVRQDPVLAAVIGDRFDVDARESAIGTTIGAWLPHNRVRPPVVGPDAAPMQIAALLDRTQSPLVVVIEQQGDTTRLLGAVTPVSLLDHFVRGS</sequence>
<evidence type="ECO:0000259" key="1">
    <source>
        <dbReference type="Pfam" id="PF00571"/>
    </source>
</evidence>
<name>A0A1Z1WPG2_9ACTN</name>
<dbReference type="OrthoDB" id="3535009at2"/>
<proteinExistence type="predicted"/>
<dbReference type="STRING" id="67267.GCA_000716675_01921"/>
<dbReference type="EMBL" id="CP021748">
    <property type="protein sequence ID" value="ARX88289.1"/>
    <property type="molecule type" value="Genomic_DNA"/>
</dbReference>
<dbReference type="eggNOG" id="COG0517">
    <property type="taxonomic scope" value="Bacteria"/>
</dbReference>
<dbReference type="SUPFAM" id="SSF54631">
    <property type="entry name" value="CBS-domain pair"/>
    <property type="match status" value="1"/>
</dbReference>
<dbReference type="CDD" id="cd17788">
    <property type="entry name" value="CBS_pair_bac"/>
    <property type="match status" value="1"/>
</dbReference>
<gene>
    <name evidence="2" type="ORF">SMD44_07776</name>
</gene>
<dbReference type="Pfam" id="PF00571">
    <property type="entry name" value="CBS"/>
    <property type="match status" value="1"/>
</dbReference>
<evidence type="ECO:0000313" key="2">
    <source>
        <dbReference type="EMBL" id="ARX88289.1"/>
    </source>
</evidence>
<dbReference type="AlphaFoldDB" id="A0A1Z1WPG2"/>
<feature type="domain" description="CBS" evidence="1">
    <location>
        <begin position="4"/>
        <end position="55"/>
    </location>
</feature>
<reference evidence="2 3" key="1">
    <citation type="submission" date="2017-05" db="EMBL/GenBank/DDBJ databases">
        <title>Streptomyces alboflavus Genome sequencing and assembly.</title>
        <authorList>
            <person name="Wang Y."/>
            <person name="Du B."/>
            <person name="Ding Y."/>
            <person name="Liu H."/>
            <person name="Hou Q."/>
            <person name="Liu K."/>
            <person name="Wang C."/>
            <person name="Yao L."/>
        </authorList>
    </citation>
    <scope>NUCLEOTIDE SEQUENCE [LARGE SCALE GENOMIC DNA]</scope>
    <source>
        <strain evidence="2 3">MDJK44</strain>
    </source>
</reference>
<dbReference type="KEGG" id="salf:SMD44_07776"/>
<protein>
    <recommendedName>
        <fullName evidence="1">CBS domain-containing protein</fullName>
    </recommendedName>
</protein>
<accession>A0A1Z1WPG2</accession>